<dbReference type="InterPro" id="IPR000182">
    <property type="entry name" value="GNAT_dom"/>
</dbReference>
<dbReference type="CDD" id="cd04301">
    <property type="entry name" value="NAT_SF"/>
    <property type="match status" value="1"/>
</dbReference>
<dbReference type="PANTHER" id="PTHR13355:SF11">
    <property type="entry name" value="GLUCOSAMINE 6-PHOSPHATE N-ACETYLTRANSFERASE"/>
    <property type="match status" value="1"/>
</dbReference>
<dbReference type="EMBL" id="CP001287">
    <property type="protein sequence ID" value="ACK64773.1"/>
    <property type="molecule type" value="Genomic_DNA"/>
</dbReference>
<keyword evidence="3" id="KW-1185">Reference proteome</keyword>
<evidence type="ECO:0000313" key="3">
    <source>
        <dbReference type="Proteomes" id="UP000008204"/>
    </source>
</evidence>
<dbReference type="RefSeq" id="WP_012594049.1">
    <property type="nucleotide sequence ID" value="NC_011726.1"/>
</dbReference>
<dbReference type="HOGENOM" id="CLU_056607_6_2_3"/>
<dbReference type="OrthoDB" id="9796171at2"/>
<gene>
    <name evidence="2" type="ordered locus">PCC8801_0688</name>
</gene>
<evidence type="ECO:0000313" key="2">
    <source>
        <dbReference type="EMBL" id="ACK64773.1"/>
    </source>
</evidence>
<dbReference type="KEGG" id="cyp:PCC8801_0688"/>
<dbReference type="GO" id="GO:0004343">
    <property type="term" value="F:glucosamine 6-phosphate N-acetyltransferase activity"/>
    <property type="evidence" value="ECO:0007669"/>
    <property type="project" value="TreeGrafter"/>
</dbReference>
<dbReference type="PROSITE" id="PS51186">
    <property type="entry name" value="GNAT"/>
    <property type="match status" value="1"/>
</dbReference>
<accession>B7JXL6</accession>
<dbReference type="Pfam" id="PF13673">
    <property type="entry name" value="Acetyltransf_10"/>
    <property type="match status" value="1"/>
</dbReference>
<name>B7JXL6_RIPO1</name>
<dbReference type="Proteomes" id="UP000008204">
    <property type="component" value="Chromosome"/>
</dbReference>
<feature type="domain" description="N-acetyltransferase" evidence="1">
    <location>
        <begin position="2"/>
        <end position="145"/>
    </location>
</feature>
<dbReference type="PANTHER" id="PTHR13355">
    <property type="entry name" value="GLUCOSAMINE 6-PHOSPHATE N-ACETYLTRANSFERASE"/>
    <property type="match status" value="1"/>
</dbReference>
<protein>
    <submittedName>
        <fullName evidence="2">GCN5-related N-acetyltransferase</fullName>
    </submittedName>
</protein>
<dbReference type="SUPFAM" id="SSF55729">
    <property type="entry name" value="Acyl-CoA N-acyltransferases (Nat)"/>
    <property type="match status" value="1"/>
</dbReference>
<dbReference type="Gene3D" id="3.40.630.30">
    <property type="match status" value="1"/>
</dbReference>
<dbReference type="InterPro" id="IPR016181">
    <property type="entry name" value="Acyl_CoA_acyltransferase"/>
</dbReference>
<reference evidence="3" key="1">
    <citation type="journal article" date="2011" name="MBio">
        <title>Novel metabolic attributes of the genus Cyanothece, comprising a group of unicellular nitrogen-fixing Cyanobacteria.</title>
        <authorList>
            <person name="Bandyopadhyay A."/>
            <person name="Elvitigala T."/>
            <person name="Welsh E."/>
            <person name="Stockel J."/>
            <person name="Liberton M."/>
            <person name="Min H."/>
            <person name="Sherman L.A."/>
            <person name="Pakrasi H.B."/>
        </authorList>
    </citation>
    <scope>NUCLEOTIDE SEQUENCE [LARGE SCALE GENOMIC DNA]</scope>
    <source>
        <strain evidence="3">PCC 8801</strain>
    </source>
</reference>
<proteinExistence type="predicted"/>
<dbReference type="STRING" id="41431.PCC8801_0688"/>
<dbReference type="InterPro" id="IPR039143">
    <property type="entry name" value="GNPNAT1-like"/>
</dbReference>
<dbReference type="eggNOG" id="COG2153">
    <property type="taxonomic scope" value="Bacteria"/>
</dbReference>
<keyword evidence="2" id="KW-0808">Transferase</keyword>
<dbReference type="AlphaFoldDB" id="B7JXL6"/>
<sequence length="149" mass="16911">MINIIKIDGSDDIRPCLAIRHEVFVLGQNVPLALEVDGLDNQSVHFLLYFDHNPIGTARLRFVNQGQDAKIERVAILSNYRSQGLGKQLMQFILDDLRENDTIKSVVLGAQIQVISFYQSLGFTVYGEVFLEAGIEHQMMRLMLKNAEF</sequence>
<evidence type="ECO:0000259" key="1">
    <source>
        <dbReference type="PROSITE" id="PS51186"/>
    </source>
</evidence>
<organism evidence="2 3">
    <name type="scientific">Rippkaea orientalis (strain PCC 8801 / RF-1)</name>
    <name type="common">Cyanothece sp. (strain PCC 8801)</name>
    <dbReference type="NCBI Taxonomy" id="41431"/>
    <lineage>
        <taxon>Bacteria</taxon>
        <taxon>Bacillati</taxon>
        <taxon>Cyanobacteriota</taxon>
        <taxon>Cyanophyceae</taxon>
        <taxon>Oscillatoriophycideae</taxon>
        <taxon>Chroococcales</taxon>
        <taxon>Aphanothecaceae</taxon>
        <taxon>Rippkaea</taxon>
        <taxon>Rippkaea orientalis</taxon>
    </lineage>
</organism>